<evidence type="ECO:0000259" key="3">
    <source>
        <dbReference type="Pfam" id="PF03816"/>
    </source>
</evidence>
<organism evidence="4 5">
    <name type="scientific">Staphylococcus marylandisciuri</name>
    <dbReference type="NCBI Taxonomy" id="2981529"/>
    <lineage>
        <taxon>Bacteria</taxon>
        <taxon>Bacillati</taxon>
        <taxon>Bacillota</taxon>
        <taxon>Bacilli</taxon>
        <taxon>Bacillales</taxon>
        <taxon>Staphylococcaceae</taxon>
        <taxon>Staphylococcus</taxon>
    </lineage>
</organism>
<reference evidence="4 5" key="1">
    <citation type="journal article" date="2023" name="Int. J. Syst. Evol. Microbiol.">
        <title>Streptococcus sciuri sp. nov., Staphylococcus marylandisciuri sp. nov. and Staphylococcus americanisciuri sp. nov., isolated from faeces of eastern grey squirrel (Sciurus carolinensis).</title>
        <authorList>
            <person name="Volokhov D.V."/>
            <person name="Zagorodnyaya T.A."/>
            <person name="Furtak V.A."/>
            <person name="Nattanmai G."/>
            <person name="Randall L."/>
            <person name="Jose S."/>
            <person name="Gao Y."/>
            <person name="Eisenberg T."/>
            <person name="Delmonte P."/>
            <person name="Blom J."/>
            <person name="Mitchell K.K."/>
        </authorList>
    </citation>
    <scope>NUCLEOTIDE SEQUENCE [LARGE SCALE GENOMIC DNA]</scope>
    <source>
        <strain evidence="4 5">SQ8-PEA</strain>
    </source>
</reference>
<comment type="caution">
    <text evidence="4">The sequence shown here is derived from an EMBL/GenBank/DDBJ whole genome shotgun (WGS) entry which is preliminary data.</text>
</comment>
<feature type="compositionally biased region" description="Basic and acidic residues" evidence="2">
    <location>
        <begin position="353"/>
        <end position="362"/>
    </location>
</feature>
<dbReference type="NCBIfam" id="TIGR00350">
    <property type="entry name" value="lytR_cpsA_psr"/>
    <property type="match status" value="1"/>
</dbReference>
<feature type="domain" description="Cell envelope-related transcriptional attenuator" evidence="3">
    <location>
        <begin position="86"/>
        <end position="233"/>
    </location>
</feature>
<dbReference type="PANTHER" id="PTHR33392">
    <property type="entry name" value="POLYISOPRENYL-TEICHOIC ACID--PEPTIDOGLYCAN TEICHOIC ACID TRANSFERASE TAGU"/>
    <property type="match status" value="1"/>
</dbReference>
<evidence type="ECO:0000313" key="4">
    <source>
        <dbReference type="EMBL" id="MCU5746036.1"/>
    </source>
</evidence>
<proteinExistence type="inferred from homology"/>
<dbReference type="RefSeq" id="WP_262855467.1">
    <property type="nucleotide sequence ID" value="NZ_JAOPKZ010000006.1"/>
</dbReference>
<feature type="compositionally biased region" description="Polar residues" evidence="2">
    <location>
        <begin position="389"/>
        <end position="424"/>
    </location>
</feature>
<dbReference type="Gene3D" id="3.40.630.190">
    <property type="entry name" value="LCP protein"/>
    <property type="match status" value="1"/>
</dbReference>
<feature type="region of interest" description="Disordered" evidence="2">
    <location>
        <begin position="342"/>
        <end position="424"/>
    </location>
</feature>
<dbReference type="InterPro" id="IPR050922">
    <property type="entry name" value="LytR/CpsA/Psr_CW_biosynth"/>
</dbReference>
<name>A0ABT2QPX7_9STAP</name>
<accession>A0ABT2QPX7</accession>
<dbReference type="Pfam" id="PF03816">
    <property type="entry name" value="LytR_cpsA_psr"/>
    <property type="match status" value="1"/>
</dbReference>
<dbReference type="Proteomes" id="UP001209553">
    <property type="component" value="Unassembled WGS sequence"/>
</dbReference>
<comment type="similarity">
    <text evidence="1">Belongs to the LytR/CpsA/Psr (LCP) family.</text>
</comment>
<keyword evidence="5" id="KW-1185">Reference proteome</keyword>
<evidence type="ECO:0000256" key="2">
    <source>
        <dbReference type="SAM" id="MobiDB-lite"/>
    </source>
</evidence>
<dbReference type="InterPro" id="IPR004474">
    <property type="entry name" value="LytR_CpsA_psr"/>
</dbReference>
<evidence type="ECO:0000256" key="1">
    <source>
        <dbReference type="ARBA" id="ARBA00006068"/>
    </source>
</evidence>
<feature type="compositionally biased region" description="Low complexity" evidence="2">
    <location>
        <begin position="369"/>
        <end position="388"/>
    </location>
</feature>
<protein>
    <submittedName>
        <fullName evidence="4">LCP family protein</fullName>
    </submittedName>
</protein>
<dbReference type="EMBL" id="JAOPKZ010000006">
    <property type="protein sequence ID" value="MCU5746036.1"/>
    <property type="molecule type" value="Genomic_DNA"/>
</dbReference>
<sequence length="424" mass="48043">MNKLFKYFLILLSLLLIVVPIVYAVTLLKTSQGAFESSHNDHDSARKSNLRSSKVNASQDPISILFLGIDENDNRKKNGQSSENSRTDSMILSTFNQDKEQIRMLSIPRDTISYIPKVGYYDKITHAHAYGGPTAAMDAVEATMNVPVDYYARVNMEAFVDAVDELGGIEYDVPYDINEINKNDDGRTKIKKGRHNLNGEEALAVARTRHKDSDLKRGQRQMELLKLLFAKAQKVDSLNKLDKVIKIVGKNSSHNLNYKEIRALASTYLKSDVDIKKSQLTGDDDYLNGVYYYNPSIKSIMESSNTLRKDLGLSPITDKRDFLNQRVIDRYGQLVPQTKLDEDLLGKNQNDTTSDKDDEKTLHSRHGSNDNSSNRSHQSSDQQDQSHNMNPNGTNNSYDNQSTDQQDQYDQNQVPSQDQNVNQY</sequence>
<gene>
    <name evidence="4" type="ORF">N9R04_04785</name>
</gene>
<dbReference type="PANTHER" id="PTHR33392:SF3">
    <property type="entry name" value="POLYISOPRENYL-TEICHOIC ACID--PEPTIDOGLYCAN TEICHOIC ACID TRANSFERASE TAGT"/>
    <property type="match status" value="1"/>
</dbReference>
<evidence type="ECO:0000313" key="5">
    <source>
        <dbReference type="Proteomes" id="UP001209553"/>
    </source>
</evidence>
<feature type="region of interest" description="Disordered" evidence="2">
    <location>
        <begin position="35"/>
        <end position="56"/>
    </location>
</feature>